<dbReference type="GO" id="GO:0004602">
    <property type="term" value="F:glutathione peroxidase activity"/>
    <property type="evidence" value="ECO:0007669"/>
    <property type="project" value="UniProtKB-EC"/>
</dbReference>
<evidence type="ECO:0000313" key="6">
    <source>
        <dbReference type="EMBL" id="MBP1854607.1"/>
    </source>
</evidence>
<dbReference type="PANTHER" id="PTHR11592:SF78">
    <property type="entry name" value="GLUTATHIONE PEROXIDASE"/>
    <property type="match status" value="1"/>
</dbReference>
<organism evidence="6 7">
    <name type="scientific">Metaclostridioides mangenotii</name>
    <dbReference type="NCBI Taxonomy" id="1540"/>
    <lineage>
        <taxon>Bacteria</taxon>
        <taxon>Bacillati</taxon>
        <taxon>Bacillota</taxon>
        <taxon>Clostridia</taxon>
        <taxon>Peptostreptococcales</taxon>
        <taxon>Peptostreptococcaceae</taxon>
        <taxon>Metaclostridioides</taxon>
    </lineage>
</organism>
<dbReference type="EMBL" id="JAGGJX010000001">
    <property type="protein sequence ID" value="MBP1854607.1"/>
    <property type="molecule type" value="Genomic_DNA"/>
</dbReference>
<dbReference type="PANTHER" id="PTHR11592">
    <property type="entry name" value="GLUTATHIONE PEROXIDASE"/>
    <property type="match status" value="1"/>
</dbReference>
<evidence type="ECO:0000256" key="4">
    <source>
        <dbReference type="RuleBase" id="RU000499"/>
    </source>
</evidence>
<dbReference type="Proteomes" id="UP000767291">
    <property type="component" value="Unassembled WGS sequence"/>
</dbReference>
<evidence type="ECO:0000256" key="1">
    <source>
        <dbReference type="ARBA" id="ARBA00006926"/>
    </source>
</evidence>
<dbReference type="RefSeq" id="WP_209456093.1">
    <property type="nucleotide sequence ID" value="NZ_BAAACS010000012.1"/>
</dbReference>
<dbReference type="PRINTS" id="PR01011">
    <property type="entry name" value="GLUTPROXDASE"/>
</dbReference>
<evidence type="ECO:0000313" key="7">
    <source>
        <dbReference type="Proteomes" id="UP000767291"/>
    </source>
</evidence>
<dbReference type="InterPro" id="IPR013766">
    <property type="entry name" value="Thioredoxin_domain"/>
</dbReference>
<dbReference type="PROSITE" id="PS51352">
    <property type="entry name" value="THIOREDOXIN_2"/>
    <property type="match status" value="1"/>
</dbReference>
<comment type="caution">
    <text evidence="6">The sequence shown here is derived from an EMBL/GenBank/DDBJ whole genome shotgun (WGS) entry which is preliminary data.</text>
</comment>
<dbReference type="PIRSF" id="PIRSF000303">
    <property type="entry name" value="Glutathion_perox"/>
    <property type="match status" value="1"/>
</dbReference>
<dbReference type="InterPro" id="IPR036249">
    <property type="entry name" value="Thioredoxin-like_sf"/>
</dbReference>
<dbReference type="InterPro" id="IPR000889">
    <property type="entry name" value="Glutathione_peroxidase"/>
</dbReference>
<dbReference type="SUPFAM" id="SSF52833">
    <property type="entry name" value="Thioredoxin-like"/>
    <property type="match status" value="1"/>
</dbReference>
<evidence type="ECO:0000256" key="2">
    <source>
        <dbReference type="ARBA" id="ARBA00022559"/>
    </source>
</evidence>
<accession>A0ABS4E9I5</accession>
<dbReference type="InterPro" id="IPR029760">
    <property type="entry name" value="GPX_CS"/>
</dbReference>
<keyword evidence="3 4" id="KW-0560">Oxidoreductase</keyword>
<feature type="domain" description="Thioredoxin" evidence="5">
    <location>
        <begin position="1"/>
        <end position="181"/>
    </location>
</feature>
<gene>
    <name evidence="6" type="ORF">J2Z43_000997</name>
</gene>
<keyword evidence="7" id="KW-1185">Reference proteome</keyword>
<sequence>MSIYDFSFKDINGKDVSVSDFKEQVILIVNTASKCGFTPQYEGLEKLYKEYKDQGLVVIGFPCNQFAEQEPGSNIEVEEFCKIRYGVSFPLSEKIEVRGENIDPIFEYLTDNTSFEGFGKGIKAIGLGLALKKKYKEEYSDNSIKWNFTKFLIDRGGNIIGRYEPTATPESMEPIINKYLKK</sequence>
<dbReference type="PROSITE" id="PS51355">
    <property type="entry name" value="GLUTATHIONE_PEROXID_3"/>
    <property type="match status" value="1"/>
</dbReference>
<reference evidence="6 7" key="1">
    <citation type="submission" date="2021-03" db="EMBL/GenBank/DDBJ databases">
        <title>Genomic Encyclopedia of Type Strains, Phase IV (KMG-IV): sequencing the most valuable type-strain genomes for metagenomic binning, comparative biology and taxonomic classification.</title>
        <authorList>
            <person name="Goeker M."/>
        </authorList>
    </citation>
    <scope>NUCLEOTIDE SEQUENCE [LARGE SCALE GENOMIC DNA]</scope>
    <source>
        <strain evidence="6 7">DSM 1289</strain>
    </source>
</reference>
<evidence type="ECO:0000256" key="3">
    <source>
        <dbReference type="ARBA" id="ARBA00023002"/>
    </source>
</evidence>
<keyword evidence="2 4" id="KW-0575">Peroxidase</keyword>
<dbReference type="Gene3D" id="3.40.30.10">
    <property type="entry name" value="Glutaredoxin"/>
    <property type="match status" value="1"/>
</dbReference>
<dbReference type="Pfam" id="PF00255">
    <property type="entry name" value="GSHPx"/>
    <property type="match status" value="1"/>
</dbReference>
<comment type="similarity">
    <text evidence="1 4">Belongs to the glutathione peroxidase family.</text>
</comment>
<evidence type="ECO:0000259" key="5">
    <source>
        <dbReference type="PROSITE" id="PS51352"/>
    </source>
</evidence>
<dbReference type="CDD" id="cd00340">
    <property type="entry name" value="GSH_Peroxidase"/>
    <property type="match status" value="1"/>
</dbReference>
<proteinExistence type="inferred from homology"/>
<protein>
    <recommendedName>
        <fullName evidence="4">Glutathione peroxidase</fullName>
    </recommendedName>
</protein>
<name>A0ABS4E9I5_9FIRM</name>
<dbReference type="PROSITE" id="PS00763">
    <property type="entry name" value="GLUTATHIONE_PEROXID_2"/>
    <property type="match status" value="1"/>
</dbReference>